<protein>
    <submittedName>
        <fullName evidence="4">Plastid ribosomal protein S13</fullName>
    </submittedName>
</protein>
<dbReference type="Gene3D" id="1.10.8.50">
    <property type="match status" value="1"/>
</dbReference>
<evidence type="ECO:0000256" key="1">
    <source>
        <dbReference type="ARBA" id="ARBA00008080"/>
    </source>
</evidence>
<keyword evidence="2 4" id="KW-0689">Ribosomal protein</keyword>
<dbReference type="SUPFAM" id="SSF46946">
    <property type="entry name" value="S13-like H2TH domain"/>
    <property type="match status" value="1"/>
</dbReference>
<keyword evidence="5" id="KW-1185">Reference proteome</keyword>
<name>A0ABQ7FUN1_DUNSA</name>
<dbReference type="InterPro" id="IPR001892">
    <property type="entry name" value="Ribosomal_uS13"/>
</dbReference>
<dbReference type="PANTHER" id="PTHR10871">
    <property type="entry name" value="30S RIBOSOMAL PROTEIN S13/40S RIBOSOMAL PROTEIN S18"/>
    <property type="match status" value="1"/>
</dbReference>
<dbReference type="GO" id="GO:0005840">
    <property type="term" value="C:ribosome"/>
    <property type="evidence" value="ECO:0007669"/>
    <property type="project" value="UniProtKB-KW"/>
</dbReference>
<dbReference type="EMBL" id="MU071351">
    <property type="protein sequence ID" value="KAF5826114.1"/>
    <property type="molecule type" value="Genomic_DNA"/>
</dbReference>
<evidence type="ECO:0000313" key="5">
    <source>
        <dbReference type="Proteomes" id="UP000815325"/>
    </source>
</evidence>
<dbReference type="Pfam" id="PF00416">
    <property type="entry name" value="Ribosomal_S13"/>
    <property type="match status" value="1"/>
</dbReference>
<sequence length="148" mass="16864">MQGTMQRLNARAGSFGGRALPVTTVRPVQAAAPKRTALRVQSLRVNNVEIPNSKRIEFSLQYIYGIGKNIAKDIILETGIENKKTYELNEEEVNRIREEVGKYTTESDLRRIVTMNIKRLKDIGCYRGRRHIMVSSGSEDHVTHLFYA</sequence>
<dbReference type="InterPro" id="IPR010979">
    <property type="entry name" value="Ribosomal_uS13-like_H2TH"/>
</dbReference>
<comment type="similarity">
    <text evidence="1">Belongs to the universal ribosomal protein uS13 family.</text>
</comment>
<evidence type="ECO:0000313" key="4">
    <source>
        <dbReference type="EMBL" id="KAF5826114.1"/>
    </source>
</evidence>
<dbReference type="PANTHER" id="PTHR10871:SF1">
    <property type="entry name" value="SMALL RIBOSOMAL SUBUNIT PROTEIN US13M"/>
    <property type="match status" value="1"/>
</dbReference>
<organism evidence="4 5">
    <name type="scientific">Dunaliella salina</name>
    <name type="common">Green alga</name>
    <name type="synonym">Protococcus salinus</name>
    <dbReference type="NCBI Taxonomy" id="3046"/>
    <lineage>
        <taxon>Eukaryota</taxon>
        <taxon>Viridiplantae</taxon>
        <taxon>Chlorophyta</taxon>
        <taxon>core chlorophytes</taxon>
        <taxon>Chlorophyceae</taxon>
        <taxon>CS clade</taxon>
        <taxon>Chlamydomonadales</taxon>
        <taxon>Dunaliellaceae</taxon>
        <taxon>Dunaliella</taxon>
    </lineage>
</organism>
<reference evidence="4" key="1">
    <citation type="submission" date="2017-08" db="EMBL/GenBank/DDBJ databases">
        <authorList>
            <person name="Polle J.E."/>
            <person name="Barry K."/>
            <person name="Cushman J."/>
            <person name="Schmutz J."/>
            <person name="Tran D."/>
            <person name="Hathwaick L.T."/>
            <person name="Yim W.C."/>
            <person name="Jenkins J."/>
            <person name="Mckie-Krisberg Z.M."/>
            <person name="Prochnik S."/>
            <person name="Lindquist E."/>
            <person name="Dockter R.B."/>
            <person name="Adam C."/>
            <person name="Molina H."/>
            <person name="Bunkerborg J."/>
            <person name="Jin E."/>
            <person name="Buchheim M."/>
            <person name="Magnuson J."/>
        </authorList>
    </citation>
    <scope>NUCLEOTIDE SEQUENCE</scope>
    <source>
        <strain evidence="4">CCAP 19/18</strain>
    </source>
</reference>
<comment type="caution">
    <text evidence="4">The sequence shown here is derived from an EMBL/GenBank/DDBJ whole genome shotgun (WGS) entry which is preliminary data.</text>
</comment>
<evidence type="ECO:0000256" key="2">
    <source>
        <dbReference type="ARBA" id="ARBA00022980"/>
    </source>
</evidence>
<proteinExistence type="inferred from homology"/>
<dbReference type="Gene3D" id="4.10.910.10">
    <property type="entry name" value="30s ribosomal protein s13, domain 2"/>
    <property type="match status" value="1"/>
</dbReference>
<dbReference type="InterPro" id="IPR027437">
    <property type="entry name" value="Rbsml_uS13_C"/>
</dbReference>
<accession>A0ABQ7FUN1</accession>
<dbReference type="Proteomes" id="UP000815325">
    <property type="component" value="Unassembled WGS sequence"/>
</dbReference>
<dbReference type="PROSITE" id="PS50159">
    <property type="entry name" value="RIBOSOMAL_S13_2"/>
    <property type="match status" value="1"/>
</dbReference>
<gene>
    <name evidence="4" type="ORF">DUNSADRAFT_4794</name>
</gene>
<evidence type="ECO:0000256" key="3">
    <source>
        <dbReference type="ARBA" id="ARBA00023274"/>
    </source>
</evidence>
<keyword evidence="3" id="KW-0687">Ribonucleoprotein</keyword>